<dbReference type="Proteomes" id="UP000214880">
    <property type="component" value="Unassembled WGS sequence"/>
</dbReference>
<dbReference type="STRING" id="146817.SAMN04488502_102204"/>
<evidence type="ECO:0000313" key="1">
    <source>
        <dbReference type="EMBL" id="SDM11312.1"/>
    </source>
</evidence>
<protein>
    <submittedName>
        <fullName evidence="1">Uncharacterized protein</fullName>
    </submittedName>
</protein>
<sequence length="73" mass="8428">MGFGRGWFSYHPDSMADICVRPNTYGPTCLDSFIVMQLRIGRRGEGNLVIYIYVFNYNSTKFDLLKALYLTGY</sequence>
<accession>A0A1G9QJT8</accession>
<dbReference type="AlphaFoldDB" id="A0A1G9QJT8"/>
<name>A0A1G9QJT8_9FIRM</name>
<reference evidence="1 2" key="1">
    <citation type="submission" date="2016-10" db="EMBL/GenBank/DDBJ databases">
        <authorList>
            <person name="de Groot N.N."/>
        </authorList>
    </citation>
    <scope>NUCLEOTIDE SEQUENCE [LARGE SCALE GENOMIC DNA]</scope>
    <source>
        <strain evidence="1 2">DSM 1736</strain>
    </source>
</reference>
<keyword evidence="2" id="KW-1185">Reference proteome</keyword>
<proteinExistence type="predicted"/>
<evidence type="ECO:0000313" key="2">
    <source>
        <dbReference type="Proteomes" id="UP000214880"/>
    </source>
</evidence>
<dbReference type="EMBL" id="FNHB01000002">
    <property type="protein sequence ID" value="SDM11312.1"/>
    <property type="molecule type" value="Genomic_DNA"/>
</dbReference>
<organism evidence="1 2">
    <name type="scientific">Dendrosporobacter quercicolus</name>
    <dbReference type="NCBI Taxonomy" id="146817"/>
    <lineage>
        <taxon>Bacteria</taxon>
        <taxon>Bacillati</taxon>
        <taxon>Bacillota</taxon>
        <taxon>Negativicutes</taxon>
        <taxon>Selenomonadales</taxon>
        <taxon>Sporomusaceae</taxon>
        <taxon>Dendrosporobacter</taxon>
    </lineage>
</organism>
<gene>
    <name evidence="1" type="ORF">SAMN04488502_102204</name>
</gene>